<evidence type="ECO:0000313" key="1">
    <source>
        <dbReference type="EMBL" id="MPD06921.1"/>
    </source>
</evidence>
<evidence type="ECO:0000313" key="2">
    <source>
        <dbReference type="Proteomes" id="UP000324222"/>
    </source>
</evidence>
<dbReference type="AlphaFoldDB" id="A0A5B7KDF1"/>
<dbReference type="EMBL" id="VSRR010153692">
    <property type="protein sequence ID" value="MPD06921.1"/>
    <property type="molecule type" value="Genomic_DNA"/>
</dbReference>
<proteinExistence type="predicted"/>
<accession>A0A5B7KDF1</accession>
<comment type="caution">
    <text evidence="1">The sequence shown here is derived from an EMBL/GenBank/DDBJ whole genome shotgun (WGS) entry which is preliminary data.</text>
</comment>
<reference evidence="1 2" key="1">
    <citation type="submission" date="2019-05" db="EMBL/GenBank/DDBJ databases">
        <title>Another draft genome of Portunus trituberculatus and its Hox gene families provides insights of decapod evolution.</title>
        <authorList>
            <person name="Jeong J.-H."/>
            <person name="Song I."/>
            <person name="Kim S."/>
            <person name="Choi T."/>
            <person name="Kim D."/>
            <person name="Ryu S."/>
            <person name="Kim W."/>
        </authorList>
    </citation>
    <scope>NUCLEOTIDE SEQUENCE [LARGE SCALE GENOMIC DNA]</scope>
    <source>
        <tissue evidence="1">Muscle</tissue>
    </source>
</reference>
<organism evidence="1 2">
    <name type="scientific">Portunus trituberculatus</name>
    <name type="common">Swimming crab</name>
    <name type="synonym">Neptunus trituberculatus</name>
    <dbReference type="NCBI Taxonomy" id="210409"/>
    <lineage>
        <taxon>Eukaryota</taxon>
        <taxon>Metazoa</taxon>
        <taxon>Ecdysozoa</taxon>
        <taxon>Arthropoda</taxon>
        <taxon>Crustacea</taxon>
        <taxon>Multicrustacea</taxon>
        <taxon>Malacostraca</taxon>
        <taxon>Eumalacostraca</taxon>
        <taxon>Eucarida</taxon>
        <taxon>Decapoda</taxon>
        <taxon>Pleocyemata</taxon>
        <taxon>Brachyura</taxon>
        <taxon>Eubrachyura</taxon>
        <taxon>Portunoidea</taxon>
        <taxon>Portunidae</taxon>
        <taxon>Portuninae</taxon>
        <taxon>Portunus</taxon>
    </lineage>
</organism>
<protein>
    <submittedName>
        <fullName evidence="1">Uncharacterized protein</fullName>
    </submittedName>
</protein>
<name>A0A5B7KDF1_PORTR</name>
<keyword evidence="2" id="KW-1185">Reference proteome</keyword>
<gene>
    <name evidence="1" type="ORF">E2C01_102758</name>
</gene>
<dbReference type="Proteomes" id="UP000324222">
    <property type="component" value="Unassembled WGS sequence"/>
</dbReference>
<sequence>MKNVLFHAKERSLDAIDVRCALVEQTHHITARDGAIHTSTASMHREKYGFDLTPSPYTTINVRQP</sequence>